<dbReference type="Proteomes" id="UP000324222">
    <property type="component" value="Unassembled WGS sequence"/>
</dbReference>
<sequence>MLPQPSTQRHPHGSLPSHITRRGYGTTELTNARCTGEEQRRDLAARQDSKLPIKPAAVATLPPRRVPPGNHCAAPPTPRSGDRYAMECIAAVATPRRPSPLASRWPAELRGRGSEGASRDTNAVITFLHSYTYNANNYRFLQRNGKSNPLSGRLWSLRGGGVTRQFPDELSPPYCNSGEKTGVTCAILATVP</sequence>
<organism evidence="2 3">
    <name type="scientific">Portunus trituberculatus</name>
    <name type="common">Swimming crab</name>
    <name type="synonym">Neptunus trituberculatus</name>
    <dbReference type="NCBI Taxonomy" id="210409"/>
    <lineage>
        <taxon>Eukaryota</taxon>
        <taxon>Metazoa</taxon>
        <taxon>Ecdysozoa</taxon>
        <taxon>Arthropoda</taxon>
        <taxon>Crustacea</taxon>
        <taxon>Multicrustacea</taxon>
        <taxon>Malacostraca</taxon>
        <taxon>Eumalacostraca</taxon>
        <taxon>Eucarida</taxon>
        <taxon>Decapoda</taxon>
        <taxon>Pleocyemata</taxon>
        <taxon>Brachyura</taxon>
        <taxon>Eubrachyura</taxon>
        <taxon>Portunoidea</taxon>
        <taxon>Portunidae</taxon>
        <taxon>Portuninae</taxon>
        <taxon>Portunus</taxon>
    </lineage>
</organism>
<name>A0A5B7G9G3_PORTR</name>
<accession>A0A5B7G9G3</accession>
<feature type="region of interest" description="Disordered" evidence="1">
    <location>
        <begin position="1"/>
        <end position="38"/>
    </location>
</feature>
<proteinExistence type="predicted"/>
<evidence type="ECO:0000313" key="3">
    <source>
        <dbReference type="Proteomes" id="UP000324222"/>
    </source>
</evidence>
<reference evidence="2 3" key="1">
    <citation type="submission" date="2019-05" db="EMBL/GenBank/DDBJ databases">
        <title>Another draft genome of Portunus trituberculatus and its Hox gene families provides insights of decapod evolution.</title>
        <authorList>
            <person name="Jeong J.-H."/>
            <person name="Song I."/>
            <person name="Kim S."/>
            <person name="Choi T."/>
            <person name="Kim D."/>
            <person name="Ryu S."/>
            <person name="Kim W."/>
        </authorList>
    </citation>
    <scope>NUCLEOTIDE SEQUENCE [LARGE SCALE GENOMIC DNA]</scope>
    <source>
        <tissue evidence="2">Muscle</tissue>
    </source>
</reference>
<comment type="caution">
    <text evidence="2">The sequence shown here is derived from an EMBL/GenBank/DDBJ whole genome shotgun (WGS) entry which is preliminary data.</text>
</comment>
<dbReference type="EMBL" id="VSRR010011858">
    <property type="protein sequence ID" value="MPC53758.1"/>
    <property type="molecule type" value="Genomic_DNA"/>
</dbReference>
<keyword evidence="3" id="KW-1185">Reference proteome</keyword>
<protein>
    <submittedName>
        <fullName evidence="2">Uncharacterized protein</fullName>
    </submittedName>
</protein>
<evidence type="ECO:0000313" key="2">
    <source>
        <dbReference type="EMBL" id="MPC53758.1"/>
    </source>
</evidence>
<dbReference type="AlphaFoldDB" id="A0A5B7G9G3"/>
<gene>
    <name evidence="2" type="ORF">E2C01_047657</name>
</gene>
<evidence type="ECO:0000256" key="1">
    <source>
        <dbReference type="SAM" id="MobiDB-lite"/>
    </source>
</evidence>